<name>A0A1B7W1M7_APHFL</name>
<sequence>MSTTFDQLQPANQQQSILYLPYIQGGKRNLLPYAISLYQQGKLEGYRKIEASQNIPFVVTWNVATLPSDQIVCRIQFDSNSELTYEIMIASFEFISFLIELMENYKRNRTTDFSKSFYRKILNF</sequence>
<dbReference type="PATRIC" id="fig|1710894.3.peg.3989"/>
<dbReference type="Proteomes" id="UP000092382">
    <property type="component" value="Unassembled WGS sequence"/>
</dbReference>
<dbReference type="NCBIfam" id="NF045587">
    <property type="entry name" value="T4P_biogen_EbsA"/>
    <property type="match status" value="1"/>
</dbReference>
<dbReference type="EMBL" id="LJOY01000003">
    <property type="protein sequence ID" value="OBQ27188.1"/>
    <property type="molecule type" value="Genomic_DNA"/>
</dbReference>
<accession>A0A1B7W1M7</accession>
<dbReference type="AlphaFoldDB" id="A0A1B7W1M7"/>
<evidence type="ECO:0000313" key="1">
    <source>
        <dbReference type="EMBL" id="OBQ27188.1"/>
    </source>
</evidence>
<protein>
    <submittedName>
        <fullName evidence="1">Uncharacterized protein</fullName>
    </submittedName>
</protein>
<organism evidence="1 2">
    <name type="scientific">Aphanizomenon flos-aquae LD13</name>
    <dbReference type="NCBI Taxonomy" id="1710894"/>
    <lineage>
        <taxon>Bacteria</taxon>
        <taxon>Bacillati</taxon>
        <taxon>Cyanobacteriota</taxon>
        <taxon>Cyanophyceae</taxon>
        <taxon>Nostocales</taxon>
        <taxon>Aphanizomenonaceae</taxon>
        <taxon>Aphanizomenon</taxon>
    </lineage>
</organism>
<proteinExistence type="predicted"/>
<evidence type="ECO:0000313" key="2">
    <source>
        <dbReference type="Proteomes" id="UP000092382"/>
    </source>
</evidence>
<reference evidence="1 2" key="1">
    <citation type="submission" date="2015-09" db="EMBL/GenBank/DDBJ databases">
        <title>Whole genome shotgun sequence assembly of Aphanizomenon flos-aquae UKL13.</title>
        <authorList>
            <person name="Driscoll C."/>
        </authorList>
    </citation>
    <scope>NUCLEOTIDE SEQUENCE [LARGE SCALE GENOMIC DNA]</scope>
    <source>
        <strain evidence="1">MDT13</strain>
    </source>
</reference>
<comment type="caution">
    <text evidence="1">The sequence shown here is derived from an EMBL/GenBank/DDBJ whole genome shotgun (WGS) entry which is preliminary data.</text>
</comment>
<gene>
    <name evidence="1" type="ORF">AN481_01740</name>
</gene>
<dbReference type="InterPro" id="IPR054652">
    <property type="entry name" value="T4P_EbsA-like"/>
</dbReference>